<reference evidence="8 9" key="1">
    <citation type="submission" date="2017-08" db="EMBL/GenBank/DDBJ databases">
        <authorList>
            <person name="de Groot N.N."/>
        </authorList>
    </citation>
    <scope>NUCLEOTIDE SEQUENCE [LARGE SCALE GENOMIC DNA]</scope>
    <source>
        <strain evidence="8 9">NBT06-6</strain>
    </source>
</reference>
<organism evidence="8 9">
    <name type="scientific">Corynebacterium hadale</name>
    <dbReference type="NCBI Taxonomy" id="2026255"/>
    <lineage>
        <taxon>Bacteria</taxon>
        <taxon>Bacillati</taxon>
        <taxon>Actinomycetota</taxon>
        <taxon>Actinomycetes</taxon>
        <taxon>Mycobacteriales</taxon>
        <taxon>Corynebacteriaceae</taxon>
        <taxon>Corynebacterium</taxon>
    </lineage>
</organism>
<dbReference type="InterPro" id="IPR004607">
    <property type="entry name" value="GART"/>
</dbReference>
<dbReference type="GO" id="GO:0006189">
    <property type="term" value="P:'de novo' IMP biosynthetic process"/>
    <property type="evidence" value="ECO:0007669"/>
    <property type="project" value="UniProtKB-UniRule"/>
</dbReference>
<evidence type="ECO:0000259" key="7">
    <source>
        <dbReference type="Pfam" id="PF00551"/>
    </source>
</evidence>
<evidence type="ECO:0000256" key="4">
    <source>
        <dbReference type="ARBA" id="ARBA00038440"/>
    </source>
</evidence>
<feature type="site" description="Raises pKa of active site His" evidence="6">
    <location>
        <position position="149"/>
    </location>
</feature>
<dbReference type="HAMAP" id="MF_01930">
    <property type="entry name" value="PurN"/>
    <property type="match status" value="1"/>
</dbReference>
<evidence type="ECO:0000256" key="2">
    <source>
        <dbReference type="ARBA" id="ARBA00022679"/>
    </source>
</evidence>
<keyword evidence="2 6" id="KW-0808">Transferase</keyword>
<gene>
    <name evidence="6" type="primary">purN</name>
    <name evidence="8" type="ORF">CIG21_06345</name>
</gene>
<feature type="binding site" evidence="6">
    <location>
        <position position="69"/>
    </location>
    <ligand>
        <name>(6R)-10-formyltetrahydrofolate</name>
        <dbReference type="ChEBI" id="CHEBI:195366"/>
    </ligand>
</feature>
<dbReference type="InterPro" id="IPR001555">
    <property type="entry name" value="GART_AS"/>
</dbReference>
<dbReference type="EC" id="2.1.2.2" evidence="6"/>
<dbReference type="PANTHER" id="PTHR43369">
    <property type="entry name" value="PHOSPHORIBOSYLGLYCINAMIDE FORMYLTRANSFERASE"/>
    <property type="match status" value="1"/>
</dbReference>
<dbReference type="PROSITE" id="PS00373">
    <property type="entry name" value="GART"/>
    <property type="match status" value="1"/>
</dbReference>
<dbReference type="GO" id="GO:0005829">
    <property type="term" value="C:cytosol"/>
    <property type="evidence" value="ECO:0007669"/>
    <property type="project" value="TreeGrafter"/>
</dbReference>
<feature type="binding site" evidence="6">
    <location>
        <position position="111"/>
    </location>
    <ligand>
        <name>(6R)-10-formyltetrahydrofolate</name>
        <dbReference type="ChEBI" id="CHEBI:195366"/>
    </ligand>
</feature>
<keyword evidence="3 6" id="KW-0658">Purine biosynthesis</keyword>
<feature type="binding site" evidence="6">
    <location>
        <begin position="94"/>
        <end position="97"/>
    </location>
    <ligand>
        <name>(6R)-10-formyltetrahydrofolate</name>
        <dbReference type="ChEBI" id="CHEBI:195366"/>
    </ligand>
</feature>
<dbReference type="NCBIfam" id="TIGR00639">
    <property type="entry name" value="PurN"/>
    <property type="match status" value="1"/>
</dbReference>
<sequence>MTKLWPVSSQSLSVAVLVSGTGSLLKAILDDIQSPYRVDLVVADQVCPGIERAKNAGVCTAVVPVGDDRAAWDRELAATVAKAQPDVVVSAGFMRILGSAFLDEFEGRTINTHPSLLPAFPGAHAVEDALEYGVKVTGCTVHYVDAGMDTGEIIAQRAVRIQEGDTKSTLHERIKQAEREQIVGLLRGATISDGKVLFNGNSD</sequence>
<comment type="function">
    <text evidence="6">Catalyzes the transfer of a formyl group from 10-formyltetrahydrofolate to 5-phospho-ribosyl-glycinamide (GAR), producing 5-phospho-ribosyl-N-formylglycinamide (FGAR) and tetrahydrofolate.</text>
</comment>
<evidence type="ECO:0000256" key="6">
    <source>
        <dbReference type="HAMAP-Rule" id="MF_01930"/>
    </source>
</evidence>
<proteinExistence type="inferred from homology"/>
<dbReference type="GO" id="GO:0004644">
    <property type="term" value="F:phosphoribosylglycinamide formyltransferase activity"/>
    <property type="evidence" value="ECO:0007669"/>
    <property type="project" value="UniProtKB-UniRule"/>
</dbReference>
<comment type="catalytic activity">
    <reaction evidence="5 6">
        <text>N(1)-(5-phospho-beta-D-ribosyl)glycinamide + (6R)-10-formyltetrahydrofolate = N(2)-formyl-N(1)-(5-phospho-beta-D-ribosyl)glycinamide + (6S)-5,6,7,8-tetrahydrofolate + H(+)</text>
        <dbReference type="Rhea" id="RHEA:15053"/>
        <dbReference type="ChEBI" id="CHEBI:15378"/>
        <dbReference type="ChEBI" id="CHEBI:57453"/>
        <dbReference type="ChEBI" id="CHEBI:143788"/>
        <dbReference type="ChEBI" id="CHEBI:147286"/>
        <dbReference type="ChEBI" id="CHEBI:195366"/>
        <dbReference type="EC" id="2.1.2.2"/>
    </reaction>
</comment>
<accession>A0A269PDI3</accession>
<feature type="domain" description="Formyl transferase N-terminal" evidence="7">
    <location>
        <begin position="14"/>
        <end position="183"/>
    </location>
</feature>
<name>A0A269PDI3_9CORY</name>
<protein>
    <recommendedName>
        <fullName evidence="6">Phosphoribosylglycinamide formyltransferase</fullName>
        <ecNumber evidence="6">2.1.2.2</ecNumber>
    </recommendedName>
    <alternativeName>
        <fullName evidence="6">5'-phosphoribosylglycinamide transformylase</fullName>
    </alternativeName>
    <alternativeName>
        <fullName evidence="6">GAR transformylase</fullName>
        <shortName evidence="6">GART</shortName>
    </alternativeName>
</protein>
<evidence type="ECO:0000313" key="8">
    <source>
        <dbReference type="EMBL" id="PAJ70043.1"/>
    </source>
</evidence>
<evidence type="ECO:0000256" key="1">
    <source>
        <dbReference type="ARBA" id="ARBA00005054"/>
    </source>
</evidence>
<evidence type="ECO:0000256" key="5">
    <source>
        <dbReference type="ARBA" id="ARBA00047664"/>
    </source>
</evidence>
<comment type="similarity">
    <text evidence="4 6">Belongs to the GART family.</text>
</comment>
<dbReference type="Pfam" id="PF00551">
    <property type="entry name" value="Formyl_trans_N"/>
    <property type="match status" value="1"/>
</dbReference>
<comment type="pathway">
    <text evidence="1 6">Purine metabolism; IMP biosynthesis via de novo pathway; N(2)-formyl-N(1)-(5-phospho-D-ribosyl)glycinamide from N(1)-(5-phospho-D-ribosyl)glycinamide (10-formyl THF route): step 1/1.</text>
</comment>
<dbReference type="EMBL" id="NQMQ01000011">
    <property type="protein sequence ID" value="PAJ70043.1"/>
    <property type="molecule type" value="Genomic_DNA"/>
</dbReference>
<dbReference type="SUPFAM" id="SSF53328">
    <property type="entry name" value="Formyltransferase"/>
    <property type="match status" value="1"/>
</dbReference>
<dbReference type="RefSeq" id="WP_095277068.1">
    <property type="nucleotide sequence ID" value="NZ_CP047655.1"/>
</dbReference>
<dbReference type="InterPro" id="IPR036477">
    <property type="entry name" value="Formyl_transf_N_sf"/>
</dbReference>
<dbReference type="UniPathway" id="UPA00074">
    <property type="reaction ID" value="UER00126"/>
</dbReference>
<dbReference type="Gene3D" id="3.40.50.170">
    <property type="entry name" value="Formyl transferase, N-terminal domain"/>
    <property type="match status" value="1"/>
</dbReference>
<dbReference type="CDD" id="cd08645">
    <property type="entry name" value="FMT_core_GART"/>
    <property type="match status" value="1"/>
</dbReference>
<dbReference type="PANTHER" id="PTHR43369:SF2">
    <property type="entry name" value="PHOSPHORIBOSYLGLYCINAMIDE FORMYLTRANSFERASE"/>
    <property type="match status" value="1"/>
</dbReference>
<evidence type="ECO:0000313" key="9">
    <source>
        <dbReference type="Proteomes" id="UP000215771"/>
    </source>
</evidence>
<evidence type="ECO:0000256" key="3">
    <source>
        <dbReference type="ARBA" id="ARBA00022755"/>
    </source>
</evidence>
<dbReference type="AlphaFoldDB" id="A0A269PDI3"/>
<comment type="caution">
    <text evidence="8">The sequence shown here is derived from an EMBL/GenBank/DDBJ whole genome shotgun (WGS) entry which is preliminary data.</text>
</comment>
<dbReference type="InterPro" id="IPR002376">
    <property type="entry name" value="Formyl_transf_N"/>
</dbReference>
<feature type="active site" description="Proton donor" evidence="6">
    <location>
        <position position="113"/>
    </location>
</feature>
<comment type="caution">
    <text evidence="6">Lacks conserved residue(s) required for the propagation of feature annotation.</text>
</comment>
<dbReference type="Proteomes" id="UP000215771">
    <property type="component" value="Unassembled WGS sequence"/>
</dbReference>